<dbReference type="AlphaFoldDB" id="A0A656IC38"/>
<dbReference type="Proteomes" id="UP000014535">
    <property type="component" value="Unassembled WGS sequence"/>
</dbReference>
<dbReference type="AntiFam" id="ANF00006">
    <property type="entry name" value="Translation of CRISPR region"/>
</dbReference>
<gene>
    <name evidence="1" type="ORF">A673_04323</name>
</gene>
<name>A0A656IC38_SALE2</name>
<protein>
    <submittedName>
        <fullName evidence="1">Uncharacterized protein</fullName>
    </submittedName>
</protein>
<dbReference type="AntiFam" id="ANF00057">
    <property type="entry name" value="Translation of E. coli type CRISPR repeat"/>
</dbReference>
<sequence>MIMQRLSLLARGTRLHAKIPVVGARFIPAGAGNTRLRSAVCISNSVYPRWRGEHRFYGNRPGCDRGLSPLARGTHQTWKPL</sequence>
<evidence type="ECO:0000313" key="2">
    <source>
        <dbReference type="Proteomes" id="UP000014535"/>
    </source>
</evidence>
<organism evidence="1 2">
    <name type="scientific">Salmonella enteritidis (strain 2009K0958)</name>
    <dbReference type="NCBI Taxonomy" id="1192586"/>
    <lineage>
        <taxon>Bacteria</taxon>
        <taxon>Pseudomonadati</taxon>
        <taxon>Pseudomonadota</taxon>
        <taxon>Gammaproteobacteria</taxon>
        <taxon>Enterobacterales</taxon>
        <taxon>Enterobacteriaceae</taxon>
        <taxon>Salmonella</taxon>
    </lineage>
</organism>
<reference evidence="1 2" key="1">
    <citation type="submission" date="2013-04" db="EMBL/GenBank/DDBJ databases">
        <authorList>
            <person name="McClelland M."/>
            <person name="Porwollik S."/>
            <person name="Desai P."/>
            <person name="Cheng P."/>
            <person name="Wollam A."/>
            <person name="Pepin K."/>
            <person name="Palsikar V.B."/>
            <person name="Fulton L."/>
            <person name="Fulton R."/>
            <person name="Delehaunty K."/>
            <person name="Fronick C."/>
            <person name="Godfrey J."/>
            <person name="Waligorski J."/>
            <person name="Appelbaum E."/>
            <person name="Tomlinson C."/>
            <person name="Warren W."/>
            <person name="Sodergren E."/>
            <person name="Weinstock G."/>
            <person name="Wilson R.K."/>
        </authorList>
    </citation>
    <scope>NUCLEOTIDE SEQUENCE [LARGE SCALE GENOMIC DNA]</scope>
    <source>
        <strain evidence="1 2">2009K0958</strain>
    </source>
</reference>
<proteinExistence type="predicted"/>
<evidence type="ECO:0000313" key="1">
    <source>
        <dbReference type="EMBL" id="EPI64459.1"/>
    </source>
</evidence>
<dbReference type="EMBL" id="ATFT01000111">
    <property type="protein sequence ID" value="EPI64459.1"/>
    <property type="molecule type" value="Genomic_DNA"/>
</dbReference>
<comment type="caution">
    <text evidence="1">The sequence shown here is derived from an EMBL/GenBank/DDBJ whole genome shotgun (WGS) entry which is preliminary data.</text>
</comment>
<accession>A0A656IC38</accession>